<evidence type="ECO:0000313" key="2">
    <source>
        <dbReference type="Proteomes" id="UP000751614"/>
    </source>
</evidence>
<name>A0ABY2WNG0_9FLAO</name>
<protein>
    <submittedName>
        <fullName evidence="1">Xylose isomerase</fullName>
    </submittedName>
</protein>
<accession>A0ABY2WNG0</accession>
<keyword evidence="1" id="KW-0413">Isomerase</keyword>
<dbReference type="RefSeq" id="WP_138833097.1">
    <property type="nucleotide sequence ID" value="NZ_VCNI01000001.1"/>
</dbReference>
<evidence type="ECO:0000313" key="1">
    <source>
        <dbReference type="EMBL" id="TMU56538.1"/>
    </source>
</evidence>
<organism evidence="1 2">
    <name type="scientific">Flagellimonas algicola</name>
    <dbReference type="NCBI Taxonomy" id="2583815"/>
    <lineage>
        <taxon>Bacteria</taxon>
        <taxon>Pseudomonadati</taxon>
        <taxon>Bacteroidota</taxon>
        <taxon>Flavobacteriia</taxon>
        <taxon>Flavobacteriales</taxon>
        <taxon>Flavobacteriaceae</taxon>
        <taxon>Flagellimonas</taxon>
    </lineage>
</organism>
<reference evidence="1 2" key="1">
    <citation type="submission" date="2019-05" db="EMBL/GenBank/DDBJ databases">
        <title>Flagellimonas sp. AsT0115, sp. nov., isolated from a marine red algae, Asparagopsis taxiformis.</title>
        <authorList>
            <person name="Kim J."/>
            <person name="Jeong S.E."/>
            <person name="Jeon C.O."/>
        </authorList>
    </citation>
    <scope>NUCLEOTIDE SEQUENCE [LARGE SCALE GENOMIC DNA]</scope>
    <source>
        <strain evidence="1 2">AsT0115</strain>
    </source>
</reference>
<dbReference type="SUPFAM" id="SSF51658">
    <property type="entry name" value="Xylose isomerase-like"/>
    <property type="match status" value="1"/>
</dbReference>
<dbReference type="GO" id="GO:0016853">
    <property type="term" value="F:isomerase activity"/>
    <property type="evidence" value="ECO:0007669"/>
    <property type="project" value="UniProtKB-KW"/>
</dbReference>
<dbReference type="EMBL" id="VCNI01000001">
    <property type="protein sequence ID" value="TMU56538.1"/>
    <property type="molecule type" value="Genomic_DNA"/>
</dbReference>
<keyword evidence="2" id="KW-1185">Reference proteome</keyword>
<dbReference type="InterPro" id="IPR036237">
    <property type="entry name" value="Xyl_isomerase-like_sf"/>
</dbReference>
<dbReference type="NCBIfam" id="NF035939">
    <property type="entry name" value="TIM_EboE"/>
    <property type="match status" value="1"/>
</dbReference>
<sequence length="403" mass="46519">MQIEQNAHLTYCTNIHPGESWEEVFASLQTYGLEVKNKVSNNQAFGIGLRLSRRSAEELIQGNQLDHFKSWLDAHNLYVFTMNGFPYGDFHHVTVKDQVHTPDWTTADRVVYTKSLVKILAHLLPEGMEGGISTSPLSYKYWFKTNEQIEEVKNKATLSLMSVVEDLVRIKNQQGKTIHIDIEPEPDGVLENTQEVISFYQDHLLKTGVVVLQEKLKCSQSDARKHILDHIQICYDVCHFSLAYEEPKDVMAQFQEQGIKVGKIQISAALKSRRSPDISIKEQQDCLQQFDEPVYLHQAVVQREDGNLDRYPDLQEGIHAMTSENFKELRAHFHIPIFIPDFQVLESTQNDIVKALKLWQEISYSSHLEVETYTWTILPEHLQTDITSSIVRELQWVLKQLES</sequence>
<gene>
    <name evidence="1" type="ORF">FGG15_03085</name>
</gene>
<dbReference type="Proteomes" id="UP000751614">
    <property type="component" value="Unassembled WGS sequence"/>
</dbReference>
<comment type="caution">
    <text evidence="1">The sequence shown here is derived from an EMBL/GenBank/DDBJ whole genome shotgun (WGS) entry which is preliminary data.</text>
</comment>
<proteinExistence type="predicted"/>